<organism evidence="10 11">
    <name type="scientific">Bacillus songklensis</name>
    <dbReference type="NCBI Taxonomy" id="1069116"/>
    <lineage>
        <taxon>Bacteria</taxon>
        <taxon>Bacillati</taxon>
        <taxon>Bacillota</taxon>
        <taxon>Bacilli</taxon>
        <taxon>Bacillales</taxon>
        <taxon>Bacillaceae</taxon>
        <taxon>Bacillus</taxon>
    </lineage>
</organism>
<comment type="caution">
    <text evidence="10">The sequence shown here is derived from an EMBL/GenBank/DDBJ whole genome shotgun (WGS) entry which is preliminary data.</text>
</comment>
<dbReference type="Proteomes" id="UP001595752">
    <property type="component" value="Unassembled WGS sequence"/>
</dbReference>
<dbReference type="PANTHER" id="PTHR41523:SF8">
    <property type="entry name" value="ETHYLENE RESPONSE SENSOR PROTEIN"/>
    <property type="match status" value="1"/>
</dbReference>
<dbReference type="SMART" id="SM00911">
    <property type="entry name" value="HWE_HK"/>
    <property type="match status" value="1"/>
</dbReference>
<dbReference type="Pfam" id="PF12282">
    <property type="entry name" value="GAF_PdtaS"/>
    <property type="match status" value="1"/>
</dbReference>
<evidence type="ECO:0000313" key="10">
    <source>
        <dbReference type="EMBL" id="MFC3886110.1"/>
    </source>
</evidence>
<dbReference type="Gene3D" id="3.30.450.280">
    <property type="entry name" value="GAF domain"/>
    <property type="match status" value="1"/>
</dbReference>
<evidence type="ECO:0000256" key="3">
    <source>
        <dbReference type="ARBA" id="ARBA00022553"/>
    </source>
</evidence>
<keyword evidence="7" id="KW-0067">ATP-binding</keyword>
<evidence type="ECO:0000256" key="6">
    <source>
        <dbReference type="ARBA" id="ARBA00022777"/>
    </source>
</evidence>
<gene>
    <name evidence="10" type="ORF">ACFOU2_22550</name>
</gene>
<dbReference type="InterPro" id="IPR011102">
    <property type="entry name" value="Sig_transdc_His_kinase_HWE"/>
</dbReference>
<evidence type="ECO:0000256" key="4">
    <source>
        <dbReference type="ARBA" id="ARBA00022679"/>
    </source>
</evidence>
<evidence type="ECO:0000256" key="7">
    <source>
        <dbReference type="ARBA" id="ARBA00022840"/>
    </source>
</evidence>
<dbReference type="InterPro" id="IPR022066">
    <property type="entry name" value="PdtaS_GAF"/>
</dbReference>
<keyword evidence="4" id="KW-0808">Transferase</keyword>
<dbReference type="Gene3D" id="3.30.450.20">
    <property type="entry name" value="PAS domain"/>
    <property type="match status" value="1"/>
</dbReference>
<accession>A0ABV8B9Q5</accession>
<dbReference type="GO" id="GO:0016301">
    <property type="term" value="F:kinase activity"/>
    <property type="evidence" value="ECO:0007669"/>
    <property type="project" value="UniProtKB-KW"/>
</dbReference>
<dbReference type="InterPro" id="IPR005467">
    <property type="entry name" value="His_kinase_dom"/>
</dbReference>
<keyword evidence="5" id="KW-0547">Nucleotide-binding</keyword>
<dbReference type="Pfam" id="PF07568">
    <property type="entry name" value="HisKA_2"/>
    <property type="match status" value="1"/>
</dbReference>
<dbReference type="InterPro" id="IPR038424">
    <property type="entry name" value="H_kinase_PdtaS_GAF_sf"/>
</dbReference>
<sequence length="476" mass="53518">MQEKWSLEKIVPDPPDLLIIQSLSDHLQLFADLFQCDVFIDCLVPGENAAFVVAEAHPKTAKSLYKKSVAGQIAQEKNEPGVLMCLKSGKPILGSRGISQENINIQQNVIPIKNDRQNTIGVLIMEKDITDKINQEKKVRRLSETNEQLTETLFELAMSENRIPALIHEGLILFNNDDAITYANERAYDMLRELHSVRTLIGSSIEMLSLGTINKQTIQQNGGFLLKEFEHQNKYIQLKAVSINRNQQNLGGILLLRDLTEIKEKEKQLMIKSAVIKEIHHRVKNNLQTIAGLLRLQMRRSSSKEVEQVFRDSINRITSISIVHEVLSQDGLNQVDCKEIFEYVSRAIVSSMKRYEQTVKVKIAGDSIYLNADKASSLALVVNELVQNCMEHAFFNMSEGYIVIQLEQRDEQVVIQVTDNGVGIGNTSFLESKSLGLDICTTLIVEDLDGTIEFTDTGNGTQVTITFPYLKEGGSK</sequence>
<reference evidence="11" key="1">
    <citation type="journal article" date="2019" name="Int. J. Syst. Evol. Microbiol.">
        <title>The Global Catalogue of Microorganisms (GCM) 10K type strain sequencing project: providing services to taxonomists for standard genome sequencing and annotation.</title>
        <authorList>
            <consortium name="The Broad Institute Genomics Platform"/>
            <consortium name="The Broad Institute Genome Sequencing Center for Infectious Disease"/>
            <person name="Wu L."/>
            <person name="Ma J."/>
        </authorList>
    </citation>
    <scope>NUCLEOTIDE SEQUENCE [LARGE SCALE GENOMIC DNA]</scope>
    <source>
        <strain evidence="11">CCUG 61889</strain>
    </source>
</reference>
<dbReference type="EC" id="2.7.13.3" evidence="2"/>
<keyword evidence="6 10" id="KW-0418">Kinase</keyword>
<dbReference type="RefSeq" id="WP_377918478.1">
    <property type="nucleotide sequence ID" value="NZ_JBHRZT010000072.1"/>
</dbReference>
<keyword evidence="3" id="KW-0597">Phosphoprotein</keyword>
<evidence type="ECO:0000256" key="8">
    <source>
        <dbReference type="ARBA" id="ARBA00023012"/>
    </source>
</evidence>
<dbReference type="SUPFAM" id="SSF55874">
    <property type="entry name" value="ATPase domain of HSP90 chaperone/DNA topoisomerase II/histidine kinase"/>
    <property type="match status" value="1"/>
</dbReference>
<evidence type="ECO:0000313" key="11">
    <source>
        <dbReference type="Proteomes" id="UP001595752"/>
    </source>
</evidence>
<dbReference type="InterPro" id="IPR003594">
    <property type="entry name" value="HATPase_dom"/>
</dbReference>
<dbReference type="InterPro" id="IPR011495">
    <property type="entry name" value="Sig_transdc_His_kin_sub2_dim/P"/>
</dbReference>
<dbReference type="Pfam" id="PF02518">
    <property type="entry name" value="HATPase_c"/>
    <property type="match status" value="1"/>
</dbReference>
<dbReference type="PROSITE" id="PS50109">
    <property type="entry name" value="HIS_KIN"/>
    <property type="match status" value="1"/>
</dbReference>
<evidence type="ECO:0000256" key="5">
    <source>
        <dbReference type="ARBA" id="ARBA00022741"/>
    </source>
</evidence>
<dbReference type="SMART" id="SM00387">
    <property type="entry name" value="HATPase_c"/>
    <property type="match status" value="1"/>
</dbReference>
<proteinExistence type="predicted"/>
<keyword evidence="8" id="KW-0902">Two-component regulatory system</keyword>
<dbReference type="Gene3D" id="3.30.565.10">
    <property type="entry name" value="Histidine kinase-like ATPase, C-terminal domain"/>
    <property type="match status" value="1"/>
</dbReference>
<dbReference type="PANTHER" id="PTHR41523">
    <property type="entry name" value="TWO-COMPONENT SYSTEM SENSOR PROTEIN"/>
    <property type="match status" value="1"/>
</dbReference>
<protein>
    <recommendedName>
        <fullName evidence="2">histidine kinase</fullName>
        <ecNumber evidence="2">2.7.13.3</ecNumber>
    </recommendedName>
</protein>
<dbReference type="EMBL" id="JBHRZT010000072">
    <property type="protein sequence ID" value="MFC3886110.1"/>
    <property type="molecule type" value="Genomic_DNA"/>
</dbReference>
<keyword evidence="11" id="KW-1185">Reference proteome</keyword>
<name>A0ABV8B9Q5_9BACI</name>
<feature type="domain" description="Histidine kinase" evidence="9">
    <location>
        <begin position="278"/>
        <end position="471"/>
    </location>
</feature>
<dbReference type="InterPro" id="IPR036890">
    <property type="entry name" value="HATPase_C_sf"/>
</dbReference>
<evidence type="ECO:0000256" key="2">
    <source>
        <dbReference type="ARBA" id="ARBA00012438"/>
    </source>
</evidence>
<evidence type="ECO:0000256" key="1">
    <source>
        <dbReference type="ARBA" id="ARBA00000085"/>
    </source>
</evidence>
<comment type="catalytic activity">
    <reaction evidence="1">
        <text>ATP + protein L-histidine = ADP + protein N-phospho-L-histidine.</text>
        <dbReference type="EC" id="2.7.13.3"/>
    </reaction>
</comment>
<evidence type="ECO:0000259" key="9">
    <source>
        <dbReference type="PROSITE" id="PS50109"/>
    </source>
</evidence>